<evidence type="ECO:0000313" key="3">
    <source>
        <dbReference type="EMBL" id="NDU98465.1"/>
    </source>
</evidence>
<keyword evidence="1" id="KW-0175">Coiled coil</keyword>
<feature type="coiled-coil region" evidence="1">
    <location>
        <begin position="300"/>
        <end position="354"/>
    </location>
</feature>
<dbReference type="PANTHER" id="PTHR32309:SF13">
    <property type="entry name" value="FERRIC ENTEROBACTIN TRANSPORT PROTEIN FEPE"/>
    <property type="match status" value="1"/>
</dbReference>
<dbReference type="AlphaFoldDB" id="A0A6L9LD37"/>
<dbReference type="GO" id="GO:0004713">
    <property type="term" value="F:protein tyrosine kinase activity"/>
    <property type="evidence" value="ECO:0007669"/>
    <property type="project" value="TreeGrafter"/>
</dbReference>
<dbReference type="InterPro" id="IPR027417">
    <property type="entry name" value="P-loop_NTPase"/>
</dbReference>
<reference evidence="3 4" key="1">
    <citation type="submission" date="2020-02" db="EMBL/GenBank/DDBJ databases">
        <title>Draft genome sequence of two Spirosoma agri KCTC 52727 and Spirosoma terrae KCTC 52035.</title>
        <authorList>
            <person name="Rojas J."/>
            <person name="Ambika Manirajan B."/>
            <person name="Suarez C."/>
            <person name="Ratering S."/>
            <person name="Schnell S."/>
        </authorList>
    </citation>
    <scope>NUCLEOTIDE SEQUENCE [LARGE SCALE GENOMIC DNA]</scope>
    <source>
        <strain evidence="3 4">KCTC 52035</strain>
    </source>
</reference>
<comment type="caution">
    <text evidence="3">The sequence shown here is derived from an EMBL/GenBank/DDBJ whole genome shotgun (WGS) entry which is preliminary data.</text>
</comment>
<gene>
    <name evidence="3" type="ORF">GK108_26500</name>
</gene>
<dbReference type="EMBL" id="JAAFZH010000017">
    <property type="protein sequence ID" value="NDU98465.1"/>
    <property type="molecule type" value="Genomic_DNA"/>
</dbReference>
<feature type="coiled-coil region" evidence="1">
    <location>
        <begin position="381"/>
        <end position="439"/>
    </location>
</feature>
<feature type="transmembrane region" description="Helical" evidence="2">
    <location>
        <begin position="14"/>
        <end position="32"/>
    </location>
</feature>
<organism evidence="3 4">
    <name type="scientific">Spirosoma terrae</name>
    <dbReference type="NCBI Taxonomy" id="1968276"/>
    <lineage>
        <taxon>Bacteria</taxon>
        <taxon>Pseudomonadati</taxon>
        <taxon>Bacteroidota</taxon>
        <taxon>Cytophagia</taxon>
        <taxon>Cytophagales</taxon>
        <taxon>Cytophagaceae</taxon>
        <taxon>Spirosoma</taxon>
    </lineage>
</organism>
<keyword evidence="2" id="KW-0472">Membrane</keyword>
<evidence type="ECO:0000313" key="4">
    <source>
        <dbReference type="Proteomes" id="UP000474175"/>
    </source>
</evidence>
<dbReference type="RefSeq" id="WP_163954597.1">
    <property type="nucleotide sequence ID" value="NZ_JAAFZH010000017.1"/>
</dbReference>
<proteinExistence type="predicted"/>
<feature type="coiled-coil region" evidence="1">
    <location>
        <begin position="222"/>
        <end position="249"/>
    </location>
</feature>
<sequence>MTVEVFLRLLRQHILWFILIPCVTAGAAFYFTRNERKVYKSQATLYTGLVSRYSLLSDKQSGFVDRSASAIDNILTTLGSKETLLQIGVDLLTDHLRLREPDTLVLGAEGFDQLRQALPTSWQAQLITDGDSAHLHQTLDSLAHSPYDNPIKALLIKSETHYSIQQIGEKLKATARKNTNDVLTMEYEADDPAVAQRTLVYAIKALNQRYTNLKTSETNSVVGYYEEKLQKAKQTLAQAEANLKSFNTNHKVLDYDEEARNVATSREALINEYNQELMRKNAAKASLDALNKRTTQQSTLNAANSDLNDKQKKLTDAENKLANARAYGQPRAVISRLQEAVAKASDDLRASAQKYDAVTNASDALPAQEMAAERMSKSLEYEESVARLELYKKRISEYQDKTNEYTPLGSQLRQLQRDLTVAEKEYLDLLQQVEQSQTRRQDIAIGGTLEIMDAPDFPQAPQVSKRLQLVAIGAGAGIFIALLLTALRFWLDNRIHSPAQAESMIGMPVTAIFPVIKKPNVFSKATMAARNTFEQLFNTINVEIAQGVTKSHPPIITLFSIGSKQGKTWVANGLNQLYTEADQQVAYCYPRATGKEQREYHKGLTYFPYTIRPDFMNVTAIDYLVDYKDGFDASQFDRIIFELPPLLNNQIPVYLLKNSALSLLVVDASSAWGRAEKQLLSLYVRVTNQPIFTVLNKVESNYIDVPGVADIKLTQSGSERSIAQQRNVL</sequence>
<dbReference type="PANTHER" id="PTHR32309">
    <property type="entry name" value="TYROSINE-PROTEIN KINASE"/>
    <property type="match status" value="1"/>
</dbReference>
<dbReference type="SUPFAM" id="SSF52540">
    <property type="entry name" value="P-loop containing nucleoside triphosphate hydrolases"/>
    <property type="match status" value="1"/>
</dbReference>
<evidence type="ECO:0000256" key="2">
    <source>
        <dbReference type="SAM" id="Phobius"/>
    </source>
</evidence>
<keyword evidence="2" id="KW-1133">Transmembrane helix</keyword>
<dbReference type="InterPro" id="IPR050445">
    <property type="entry name" value="Bact_polysacc_biosynth/exp"/>
</dbReference>
<protein>
    <submittedName>
        <fullName evidence="3">Lipopolysaccharide biosynthesis protein</fullName>
    </submittedName>
</protein>
<dbReference type="Proteomes" id="UP000474175">
    <property type="component" value="Unassembled WGS sequence"/>
</dbReference>
<name>A0A6L9LD37_9BACT</name>
<feature type="transmembrane region" description="Helical" evidence="2">
    <location>
        <begin position="469"/>
        <end position="491"/>
    </location>
</feature>
<accession>A0A6L9LD37</accession>
<keyword evidence="2" id="KW-0812">Transmembrane</keyword>
<keyword evidence="4" id="KW-1185">Reference proteome</keyword>
<evidence type="ECO:0000256" key="1">
    <source>
        <dbReference type="SAM" id="Coils"/>
    </source>
</evidence>
<dbReference type="GO" id="GO:0005886">
    <property type="term" value="C:plasma membrane"/>
    <property type="evidence" value="ECO:0007669"/>
    <property type="project" value="TreeGrafter"/>
</dbReference>